<gene>
    <name evidence="2" type="ORF">LTR24_006350</name>
</gene>
<dbReference type="EMBL" id="JAVRRG010000081">
    <property type="protein sequence ID" value="KAK5089281.1"/>
    <property type="molecule type" value="Genomic_DNA"/>
</dbReference>
<comment type="caution">
    <text evidence="2">The sequence shown here is derived from an EMBL/GenBank/DDBJ whole genome shotgun (WGS) entry which is preliminary data.</text>
</comment>
<sequence>MTTTNDLVETLGFQSPCTRVSTSVQTNDKPHVGGRHLSAESEYEYGSRAGGWRLLRLFKEFGWHWTTYAVAQAMQMNPTFAKACVREGHEIAAHGLRWLDIWDFGVEREKEYIKQNVVILKGLTGKMPLGAFYGRGSPNTRGLLPLVWEEMDGEMRWCSEAFNDDLPYWVDAPHEKGLRDAEKKGLLIVPYAYDTNDAKFHMSSGFTGFDYEDYLKSTFDMLYREGGKMMNVPMHSRILGKPARAEALRRFMQYVAEKEGVWVATRGEIAEHFRKEFPYKPGHLC</sequence>
<accession>A0ABR0K6K5</accession>
<proteinExistence type="predicted"/>
<dbReference type="SUPFAM" id="SSF88713">
    <property type="entry name" value="Glycoside hydrolase/deacetylase"/>
    <property type="match status" value="1"/>
</dbReference>
<dbReference type="PANTHER" id="PTHR43123:SF3">
    <property type="entry name" value="NODB HOMOLOGY DOMAIN-CONTAINING PROTEIN"/>
    <property type="match status" value="1"/>
</dbReference>
<evidence type="ECO:0000259" key="1">
    <source>
        <dbReference type="PROSITE" id="PS51677"/>
    </source>
</evidence>
<reference evidence="2 3" key="1">
    <citation type="submission" date="2023-08" db="EMBL/GenBank/DDBJ databases">
        <title>Black Yeasts Isolated from many extreme environments.</title>
        <authorList>
            <person name="Coleine C."/>
            <person name="Stajich J.E."/>
            <person name="Selbmann L."/>
        </authorList>
    </citation>
    <scope>NUCLEOTIDE SEQUENCE [LARGE SCALE GENOMIC DNA]</scope>
    <source>
        <strain evidence="2 3">CCFEE 5885</strain>
    </source>
</reference>
<evidence type="ECO:0000313" key="3">
    <source>
        <dbReference type="Proteomes" id="UP001345013"/>
    </source>
</evidence>
<protein>
    <recommendedName>
        <fullName evidence="1">NodB homology domain-containing protein</fullName>
    </recommendedName>
</protein>
<dbReference type="Pfam" id="PF01522">
    <property type="entry name" value="Polysacc_deac_1"/>
    <property type="match status" value="1"/>
</dbReference>
<dbReference type="PROSITE" id="PS51677">
    <property type="entry name" value="NODB"/>
    <property type="match status" value="1"/>
</dbReference>
<name>A0ABR0K6K5_9EURO</name>
<evidence type="ECO:0000313" key="2">
    <source>
        <dbReference type="EMBL" id="KAK5089281.1"/>
    </source>
</evidence>
<dbReference type="Gene3D" id="3.20.20.370">
    <property type="entry name" value="Glycoside hydrolase/deacetylase"/>
    <property type="match status" value="1"/>
</dbReference>
<organism evidence="2 3">
    <name type="scientific">Lithohypha guttulata</name>
    <dbReference type="NCBI Taxonomy" id="1690604"/>
    <lineage>
        <taxon>Eukaryota</taxon>
        <taxon>Fungi</taxon>
        <taxon>Dikarya</taxon>
        <taxon>Ascomycota</taxon>
        <taxon>Pezizomycotina</taxon>
        <taxon>Eurotiomycetes</taxon>
        <taxon>Chaetothyriomycetidae</taxon>
        <taxon>Chaetothyriales</taxon>
        <taxon>Trichomeriaceae</taxon>
        <taxon>Lithohypha</taxon>
    </lineage>
</organism>
<dbReference type="PANTHER" id="PTHR43123">
    <property type="entry name" value="POLYSACCHARIDE DEACETYLASE-RELATED"/>
    <property type="match status" value="1"/>
</dbReference>
<keyword evidence="3" id="KW-1185">Reference proteome</keyword>
<dbReference type="Proteomes" id="UP001345013">
    <property type="component" value="Unassembled WGS sequence"/>
</dbReference>
<dbReference type="InterPro" id="IPR002509">
    <property type="entry name" value="NODB_dom"/>
</dbReference>
<feature type="domain" description="NodB homology" evidence="1">
    <location>
        <begin position="37"/>
        <end position="264"/>
    </location>
</feature>
<dbReference type="InterPro" id="IPR011330">
    <property type="entry name" value="Glyco_hydro/deAcase_b/a-brl"/>
</dbReference>